<dbReference type="EMBL" id="JAEPRB010000110">
    <property type="protein sequence ID" value="KAG2221410.1"/>
    <property type="molecule type" value="Genomic_DNA"/>
</dbReference>
<dbReference type="Pfam" id="PF14616">
    <property type="entry name" value="Rua1_C"/>
    <property type="match status" value="1"/>
</dbReference>
<dbReference type="Proteomes" id="UP000646827">
    <property type="component" value="Unassembled WGS sequence"/>
</dbReference>
<reference evidence="3 4" key="1">
    <citation type="submission" date="2020-12" db="EMBL/GenBank/DDBJ databases">
        <title>Metabolic potential, ecology and presence of endohyphal bacteria is reflected in genomic diversity of Mucoromycotina.</title>
        <authorList>
            <person name="Muszewska A."/>
            <person name="Okrasinska A."/>
            <person name="Steczkiewicz K."/>
            <person name="Drgas O."/>
            <person name="Orlowska M."/>
            <person name="Perlinska-Lenart U."/>
            <person name="Aleksandrzak-Piekarczyk T."/>
            <person name="Szatraj K."/>
            <person name="Zielenkiewicz U."/>
            <person name="Pilsyk S."/>
            <person name="Malc E."/>
            <person name="Mieczkowski P."/>
            <person name="Kruszewska J.S."/>
            <person name="Biernat P."/>
            <person name="Pawlowska J."/>
        </authorList>
    </citation>
    <scope>NUCLEOTIDE SEQUENCE [LARGE SCALE GENOMIC DNA]</scope>
    <source>
        <strain evidence="3 4">CBS 142.35</strain>
    </source>
</reference>
<gene>
    <name evidence="3" type="ORF">INT45_012661</name>
</gene>
<sequence>MATSSPAASSSMNDGNDIYYYHPITGMTVLLVEGLPHQPSPPGPQQHPVEQWHTATTPDPLNIYAVQHQQQQSQPQAQVISQIYTRTAQPVFNYNIAPITAGTTHQQQHHNQQNTHQQQQHTIVNTAVTTASTPMVTTSNDNIYLSNNPAATIATTSVQPQRQQLDFLIKEEGNAVQEVYIIQEIEPWYHSTTSSSLRQQDNNNITPISTHSAPLTTTTTSFADDTLQDCIDMIATSDCNSNRVTTRPEDMYSTNSNINNNNNNNNYLNSSSAAPSTIKNTSLVVTPSLSEPLTTFVGTRSTTTTSNISLSNDSNSSGISSFQSNYNKPTEHKRIKSMSAIFEQQQLQQQQQWNIDVAPPEVDWQLVEEDPEALPRLQKPRYKQDDYNPKWVRYTAHNKEGYCDTCGRWLQLKNSAYWYHKQFYHGISSVSGKPFLEPLEQRISSEGVIEGLCHQCGYFVPICNGKRQKNSLLWYKHAHKCHVYNKPEKFTTTTPVSSSHRSFPL</sequence>
<dbReference type="OrthoDB" id="5595379at2759"/>
<dbReference type="PANTHER" id="PTHR28125:SF2">
    <property type="entry name" value="MEIOTIC EXPRESSION UP-REGULATED PROTEIN 26"/>
    <property type="match status" value="1"/>
</dbReference>
<dbReference type="InterPro" id="IPR028012">
    <property type="entry name" value="Rua1_C"/>
</dbReference>
<feature type="region of interest" description="Disordered" evidence="1">
    <location>
        <begin position="303"/>
        <end position="327"/>
    </location>
</feature>
<comment type="caution">
    <text evidence="3">The sequence shown here is derived from an EMBL/GenBank/DDBJ whole genome shotgun (WGS) entry which is preliminary data.</text>
</comment>
<feature type="region of interest" description="Disordered" evidence="1">
    <location>
        <begin position="193"/>
        <end position="214"/>
    </location>
</feature>
<feature type="domain" description="Transcription regulator Rua1 C-terminal" evidence="2">
    <location>
        <begin position="384"/>
        <end position="482"/>
    </location>
</feature>
<protein>
    <recommendedName>
        <fullName evidence="2">Transcription regulator Rua1 C-terminal domain-containing protein</fullName>
    </recommendedName>
</protein>
<keyword evidence="4" id="KW-1185">Reference proteome</keyword>
<dbReference type="PANTHER" id="PTHR28125">
    <property type="entry name" value="MEIOTIC EXPRESSION UP-REGULATED PROTEIN 26"/>
    <property type="match status" value="1"/>
</dbReference>
<organism evidence="3 4">
    <name type="scientific">Circinella minor</name>
    <dbReference type="NCBI Taxonomy" id="1195481"/>
    <lineage>
        <taxon>Eukaryota</taxon>
        <taxon>Fungi</taxon>
        <taxon>Fungi incertae sedis</taxon>
        <taxon>Mucoromycota</taxon>
        <taxon>Mucoromycotina</taxon>
        <taxon>Mucoromycetes</taxon>
        <taxon>Mucorales</taxon>
        <taxon>Lichtheimiaceae</taxon>
        <taxon>Circinella</taxon>
    </lineage>
</organism>
<evidence type="ECO:0000259" key="2">
    <source>
        <dbReference type="Pfam" id="PF14616"/>
    </source>
</evidence>
<dbReference type="AlphaFoldDB" id="A0A8H7S2D6"/>
<accession>A0A8H7S2D6</accession>
<evidence type="ECO:0000256" key="1">
    <source>
        <dbReference type="SAM" id="MobiDB-lite"/>
    </source>
</evidence>
<proteinExistence type="predicted"/>
<evidence type="ECO:0000313" key="4">
    <source>
        <dbReference type="Proteomes" id="UP000646827"/>
    </source>
</evidence>
<name>A0A8H7S2D6_9FUNG</name>
<evidence type="ECO:0000313" key="3">
    <source>
        <dbReference type="EMBL" id="KAG2221410.1"/>
    </source>
</evidence>